<name>A0A2M9B8G4_9ACTN</name>
<sequence>MHAFRQTTSTDPFGTISWWDPAARDEAEQFVARVAAHVRARAPSVQVTTTTLAMGPVAALAWEGNGAEVVVIGRSRRAWFRPTGLSVEARLARRVPGRVVVVGPDDETLR</sequence>
<accession>A0A2M9B8G4</accession>
<proteinExistence type="predicted"/>
<dbReference type="InterPro" id="IPR014729">
    <property type="entry name" value="Rossmann-like_a/b/a_fold"/>
</dbReference>
<gene>
    <name evidence="1" type="ORF">CLV56_3747</name>
</gene>
<dbReference type="EMBL" id="PGEZ01000002">
    <property type="protein sequence ID" value="PJJ54239.1"/>
    <property type="molecule type" value="Genomic_DNA"/>
</dbReference>
<organism evidence="1 2">
    <name type="scientific">Mumia flava</name>
    <dbReference type="NCBI Taxonomy" id="1348852"/>
    <lineage>
        <taxon>Bacteria</taxon>
        <taxon>Bacillati</taxon>
        <taxon>Actinomycetota</taxon>
        <taxon>Actinomycetes</taxon>
        <taxon>Propionibacteriales</taxon>
        <taxon>Nocardioidaceae</taxon>
        <taxon>Mumia</taxon>
    </lineage>
</organism>
<reference evidence="1 2" key="1">
    <citation type="submission" date="2017-11" db="EMBL/GenBank/DDBJ databases">
        <title>Genomic Encyclopedia of Archaeal and Bacterial Type Strains, Phase II (KMG-II): From Individual Species to Whole Genera.</title>
        <authorList>
            <person name="Goeker M."/>
        </authorList>
    </citation>
    <scope>NUCLEOTIDE SEQUENCE [LARGE SCALE GENOMIC DNA]</scope>
    <source>
        <strain evidence="1 2">DSM 27763</strain>
    </source>
</reference>
<keyword evidence="2" id="KW-1185">Reference proteome</keyword>
<evidence type="ECO:0000313" key="2">
    <source>
        <dbReference type="Proteomes" id="UP000230842"/>
    </source>
</evidence>
<dbReference type="AlphaFoldDB" id="A0A2M9B8G4"/>
<dbReference type="Gene3D" id="3.40.50.620">
    <property type="entry name" value="HUPs"/>
    <property type="match status" value="1"/>
</dbReference>
<comment type="caution">
    <text evidence="1">The sequence shown here is derived from an EMBL/GenBank/DDBJ whole genome shotgun (WGS) entry which is preliminary data.</text>
</comment>
<evidence type="ECO:0000313" key="1">
    <source>
        <dbReference type="EMBL" id="PJJ54239.1"/>
    </source>
</evidence>
<protein>
    <recommendedName>
        <fullName evidence="3">Universal stress protein family protein</fullName>
    </recommendedName>
</protein>
<evidence type="ECO:0008006" key="3">
    <source>
        <dbReference type="Google" id="ProtNLM"/>
    </source>
</evidence>
<dbReference type="Proteomes" id="UP000230842">
    <property type="component" value="Unassembled WGS sequence"/>
</dbReference>